<evidence type="ECO:0008006" key="3">
    <source>
        <dbReference type="Google" id="ProtNLM"/>
    </source>
</evidence>
<gene>
    <name evidence="1" type="ORF">CfE428DRAFT_2608</name>
</gene>
<evidence type="ECO:0000313" key="1">
    <source>
        <dbReference type="EMBL" id="EDY20019.1"/>
    </source>
</evidence>
<comment type="caution">
    <text evidence="1">The sequence shown here is derived from an EMBL/GenBank/DDBJ whole genome shotgun (WGS) entry which is preliminary data.</text>
</comment>
<name>B4D107_9BACT</name>
<dbReference type="eggNOG" id="ENOG5032WS5">
    <property type="taxonomic scope" value="Bacteria"/>
</dbReference>
<dbReference type="Pfam" id="PF14119">
    <property type="entry name" value="DUF4288"/>
    <property type="match status" value="1"/>
</dbReference>
<reference evidence="1 2" key="1">
    <citation type="journal article" date="2011" name="J. Bacteriol.">
        <title>Genome sequence of Chthoniobacter flavus Ellin428, an aerobic heterotrophic soil bacterium.</title>
        <authorList>
            <person name="Kant R."/>
            <person name="van Passel M.W."/>
            <person name="Palva A."/>
            <person name="Lucas S."/>
            <person name="Lapidus A."/>
            <person name="Glavina Del Rio T."/>
            <person name="Dalin E."/>
            <person name="Tice H."/>
            <person name="Bruce D."/>
            <person name="Goodwin L."/>
            <person name="Pitluck S."/>
            <person name="Larimer F.W."/>
            <person name="Land M.L."/>
            <person name="Hauser L."/>
            <person name="Sangwan P."/>
            <person name="de Vos W.M."/>
            <person name="Janssen P.H."/>
            <person name="Smidt H."/>
        </authorList>
    </citation>
    <scope>NUCLEOTIDE SEQUENCE [LARGE SCALE GENOMIC DNA]</scope>
    <source>
        <strain evidence="1 2">Ellin428</strain>
    </source>
</reference>
<dbReference type="STRING" id="497964.CfE428DRAFT_2608"/>
<keyword evidence="2" id="KW-1185">Reference proteome</keyword>
<dbReference type="Proteomes" id="UP000005824">
    <property type="component" value="Unassembled WGS sequence"/>
</dbReference>
<dbReference type="AlphaFoldDB" id="B4D107"/>
<dbReference type="EMBL" id="ABVL01000006">
    <property type="protein sequence ID" value="EDY20019.1"/>
    <property type="molecule type" value="Genomic_DNA"/>
</dbReference>
<organism evidence="1 2">
    <name type="scientific">Chthoniobacter flavus Ellin428</name>
    <dbReference type="NCBI Taxonomy" id="497964"/>
    <lineage>
        <taxon>Bacteria</taxon>
        <taxon>Pseudomonadati</taxon>
        <taxon>Verrucomicrobiota</taxon>
        <taxon>Spartobacteria</taxon>
        <taxon>Chthoniobacterales</taxon>
        <taxon>Chthoniobacteraceae</taxon>
        <taxon>Chthoniobacter</taxon>
    </lineage>
</organism>
<dbReference type="InParanoid" id="B4D107"/>
<sequence>MKSARPAKKWDRNRSPVGWYVATYIERFEFEGEDKKNPRRRCRAWESMILVKASTPERAYRRALRHVAGSEDPSWTNGRGERGRLIFEGLTELVPVYDPLEDGSEICWTDHQNFSVQRIKGMIKKKEELSVFRP</sequence>
<proteinExistence type="predicted"/>
<protein>
    <recommendedName>
        <fullName evidence="3">DUF4288 domain-containing protein</fullName>
    </recommendedName>
</protein>
<dbReference type="InterPro" id="IPR025630">
    <property type="entry name" value="DUF4288"/>
</dbReference>
<dbReference type="RefSeq" id="WP_006979933.1">
    <property type="nucleotide sequence ID" value="NZ_ABVL01000006.1"/>
</dbReference>
<accession>B4D107</accession>
<evidence type="ECO:0000313" key="2">
    <source>
        <dbReference type="Proteomes" id="UP000005824"/>
    </source>
</evidence>